<proteinExistence type="predicted"/>
<name>A0ACD4ZPE6_9ACTN</name>
<dbReference type="Proteomes" id="UP001348369">
    <property type="component" value="Chromosome"/>
</dbReference>
<keyword evidence="2" id="KW-1185">Reference proteome</keyword>
<dbReference type="EMBL" id="CP109109">
    <property type="protein sequence ID" value="WSC00051.1"/>
    <property type="molecule type" value="Genomic_DNA"/>
</dbReference>
<organism evidence="1 2">
    <name type="scientific">Streptomyces scopuliridis</name>
    <dbReference type="NCBI Taxonomy" id="452529"/>
    <lineage>
        <taxon>Bacteria</taxon>
        <taxon>Bacillati</taxon>
        <taxon>Actinomycetota</taxon>
        <taxon>Actinomycetes</taxon>
        <taxon>Kitasatosporales</taxon>
        <taxon>Streptomycetaceae</taxon>
        <taxon>Streptomyces</taxon>
    </lineage>
</organism>
<evidence type="ECO:0000313" key="1">
    <source>
        <dbReference type="EMBL" id="WSC00051.1"/>
    </source>
</evidence>
<gene>
    <name evidence="1" type="ORF">OG835_25700</name>
</gene>
<reference evidence="1" key="1">
    <citation type="submission" date="2022-10" db="EMBL/GenBank/DDBJ databases">
        <title>The complete genomes of actinobacterial strains from the NBC collection.</title>
        <authorList>
            <person name="Joergensen T.S."/>
            <person name="Alvarez Arevalo M."/>
            <person name="Sterndorff E.B."/>
            <person name="Faurdal D."/>
            <person name="Vuksanovic O."/>
            <person name="Mourched A.-S."/>
            <person name="Charusanti P."/>
            <person name="Shaw S."/>
            <person name="Blin K."/>
            <person name="Weber T."/>
        </authorList>
    </citation>
    <scope>NUCLEOTIDE SEQUENCE</scope>
    <source>
        <strain evidence="1">NBC 01771</strain>
    </source>
</reference>
<protein>
    <submittedName>
        <fullName evidence="1">Uncharacterized protein</fullName>
    </submittedName>
</protein>
<evidence type="ECO:0000313" key="2">
    <source>
        <dbReference type="Proteomes" id="UP001348369"/>
    </source>
</evidence>
<sequence length="199" mass="19978">MITLPVVGTPSWGSPLNFALAALAHSEFNANDHGLLAWTYDVAQVSTSATPTSGTIRLIKLPYVTQSVSITSVALHVNTAAVTGTAGQNFVGLYSSSGTRLAQSADCTTDFATSGAKVIALTAPYAAVPGRYYVAVLANAGTPPALGQSSSSASTVGNFNLVASAARFANGPAAQTSLPATITMTGLTPSANATWAGIA</sequence>
<accession>A0ACD4ZPE6</accession>